<accession>A0AA41Y3U3</accession>
<dbReference type="RefSeq" id="WP_282591541.1">
    <property type="nucleotide sequence ID" value="NZ_JAPAAF010000010.1"/>
</dbReference>
<dbReference type="Pfam" id="PF05635">
    <property type="entry name" value="23S_rRNA_IVP"/>
    <property type="match status" value="1"/>
</dbReference>
<dbReference type="SUPFAM" id="SSF158446">
    <property type="entry name" value="IVS-encoded protein-like"/>
    <property type="match status" value="1"/>
</dbReference>
<organism evidence="1 2">
    <name type="scientific">Gaoshiqia sediminis</name>
    <dbReference type="NCBI Taxonomy" id="2986998"/>
    <lineage>
        <taxon>Bacteria</taxon>
        <taxon>Pseudomonadati</taxon>
        <taxon>Bacteroidota</taxon>
        <taxon>Bacteroidia</taxon>
        <taxon>Marinilabiliales</taxon>
        <taxon>Prolixibacteraceae</taxon>
        <taxon>Gaoshiqia</taxon>
    </lineage>
</organism>
<dbReference type="NCBIfam" id="TIGR02436">
    <property type="entry name" value="four helix bundle protein"/>
    <property type="match status" value="1"/>
</dbReference>
<dbReference type="PANTHER" id="PTHR38471:SF2">
    <property type="entry name" value="FOUR HELIX BUNDLE PROTEIN"/>
    <property type="match status" value="1"/>
</dbReference>
<dbReference type="Gene3D" id="1.20.1440.60">
    <property type="entry name" value="23S rRNA-intervening sequence"/>
    <property type="match status" value="1"/>
</dbReference>
<evidence type="ECO:0000313" key="1">
    <source>
        <dbReference type="EMBL" id="MCW0482939.1"/>
    </source>
</evidence>
<dbReference type="PIRSF" id="PIRSF035652">
    <property type="entry name" value="CHP02436"/>
    <property type="match status" value="1"/>
</dbReference>
<name>A0AA41Y3U3_9BACT</name>
<dbReference type="PANTHER" id="PTHR38471">
    <property type="entry name" value="FOUR HELIX BUNDLE PROTEIN"/>
    <property type="match status" value="1"/>
</dbReference>
<proteinExistence type="predicted"/>
<dbReference type="EMBL" id="JAPAAF010000010">
    <property type="protein sequence ID" value="MCW0482939.1"/>
    <property type="molecule type" value="Genomic_DNA"/>
</dbReference>
<comment type="caution">
    <text evidence="1">The sequence shown here is derived from an EMBL/GenBank/DDBJ whole genome shotgun (WGS) entry which is preliminary data.</text>
</comment>
<evidence type="ECO:0000313" key="2">
    <source>
        <dbReference type="Proteomes" id="UP001163821"/>
    </source>
</evidence>
<protein>
    <submittedName>
        <fullName evidence="1">Four helix bundle protein</fullName>
    </submittedName>
</protein>
<dbReference type="AlphaFoldDB" id="A0AA41Y3U3"/>
<dbReference type="Proteomes" id="UP001163821">
    <property type="component" value="Unassembled WGS sequence"/>
</dbReference>
<reference evidence="1" key="1">
    <citation type="submission" date="2022-10" db="EMBL/GenBank/DDBJ databases">
        <title>Gaoshiqiia sediminis gen. nov., sp. nov., isolated from coastal sediment.</title>
        <authorList>
            <person name="Yu W.X."/>
            <person name="Mu D.S."/>
            <person name="Du J.Z."/>
            <person name="Liang Y.Q."/>
        </authorList>
    </citation>
    <scope>NUCLEOTIDE SEQUENCE</scope>
    <source>
        <strain evidence="1">A06</strain>
    </source>
</reference>
<dbReference type="InterPro" id="IPR012657">
    <property type="entry name" value="23S_rRNA-intervening_sequence"/>
</dbReference>
<sequence>MDKDILKKRLKSFALRIIKLSESLPNSITGRTLGNQIIRSGTSPGANYRSACLAKSDRDFLNKLKMIEEELDETLYWLELIIESSTIEEKLLTDLMQENRELFKIIASSVVTMKRKLNSQYLNSKMVNGKW</sequence>
<gene>
    <name evidence="1" type="ORF">N2K84_09385</name>
</gene>
<dbReference type="InterPro" id="IPR036583">
    <property type="entry name" value="23S_rRNA_IVS_sf"/>
</dbReference>
<keyword evidence="2" id="KW-1185">Reference proteome</keyword>